<dbReference type="InterPro" id="IPR029078">
    <property type="entry name" value="Imm44"/>
</dbReference>
<evidence type="ECO:0000313" key="2">
    <source>
        <dbReference type="Proteomes" id="UP000225135"/>
    </source>
</evidence>
<dbReference type="AlphaFoldDB" id="A0A9X7HNT6"/>
<evidence type="ECO:0000313" key="1">
    <source>
        <dbReference type="EMBL" id="PHG83529.1"/>
    </source>
</evidence>
<reference evidence="1 2" key="1">
    <citation type="submission" date="2017-09" db="EMBL/GenBank/DDBJ databases">
        <title>Large-scale bioinformatics analysis of Bacillus genomes uncovers conserved roles of natural products in bacterial physiology.</title>
        <authorList>
            <consortium name="Agbiome Team Llc"/>
            <person name="Bleich R.M."/>
            <person name="Grubbs K.J."/>
            <person name="Santa Maria K.C."/>
            <person name="Allen S.E."/>
            <person name="Farag S."/>
            <person name="Shank E.A."/>
            <person name="Bowers A."/>
        </authorList>
    </citation>
    <scope>NUCLEOTIDE SEQUENCE [LARGE SCALE GENOMIC DNA]</scope>
    <source>
        <strain evidence="1 2">AFS029792</strain>
    </source>
</reference>
<proteinExistence type="predicted"/>
<comment type="caution">
    <text evidence="1">The sequence shown here is derived from an EMBL/GenBank/DDBJ whole genome shotgun (WGS) entry which is preliminary data.</text>
</comment>
<accession>A0A9X7HNT6</accession>
<gene>
    <name evidence="1" type="ORF">COI69_05790</name>
</gene>
<name>A0A9X7HNT6_BACCE</name>
<dbReference type="Pfam" id="PF15571">
    <property type="entry name" value="Imm44"/>
    <property type="match status" value="1"/>
</dbReference>
<dbReference type="EMBL" id="NUUR01000012">
    <property type="protein sequence ID" value="PHG83529.1"/>
    <property type="molecule type" value="Genomic_DNA"/>
</dbReference>
<organism evidence="1 2">
    <name type="scientific">Bacillus cereus</name>
    <dbReference type="NCBI Taxonomy" id="1396"/>
    <lineage>
        <taxon>Bacteria</taxon>
        <taxon>Bacillati</taxon>
        <taxon>Bacillota</taxon>
        <taxon>Bacilli</taxon>
        <taxon>Bacillales</taxon>
        <taxon>Bacillaceae</taxon>
        <taxon>Bacillus</taxon>
        <taxon>Bacillus cereus group</taxon>
    </lineage>
</organism>
<dbReference type="RefSeq" id="WP_016082549.1">
    <property type="nucleotide sequence ID" value="NZ_NUQH01000050.1"/>
</dbReference>
<dbReference type="Proteomes" id="UP000225135">
    <property type="component" value="Unassembled WGS sequence"/>
</dbReference>
<protein>
    <submittedName>
        <fullName evidence="1">Dihydrolipoamide succinyltransferase</fullName>
    </submittedName>
</protein>
<sequence length="139" mass="16016">MSNYEVFFSGELEGDIAEEFINIISEISSELEKLNNNNYGSEVEKISIIPIVVKITPEYEAAGFFKERKLFKKKSKVADFRLRIDYETFLLADDSGRKILIIKNIIQSIRILGKRAKSDFNAIKLEQDILQVFDMKEGI</sequence>